<evidence type="ECO:0000313" key="3">
    <source>
        <dbReference type="Proteomes" id="UP001146120"/>
    </source>
</evidence>
<gene>
    <name evidence="2" type="ORF">N0F65_009575</name>
</gene>
<dbReference type="EMBL" id="DAKRPA010000286">
    <property type="protein sequence ID" value="DAZ93853.1"/>
    <property type="molecule type" value="Genomic_DNA"/>
</dbReference>
<organism evidence="2 3">
    <name type="scientific">Lagenidium giganteum</name>
    <dbReference type="NCBI Taxonomy" id="4803"/>
    <lineage>
        <taxon>Eukaryota</taxon>
        <taxon>Sar</taxon>
        <taxon>Stramenopiles</taxon>
        <taxon>Oomycota</taxon>
        <taxon>Peronosporomycetes</taxon>
        <taxon>Pythiales</taxon>
        <taxon>Pythiaceae</taxon>
    </lineage>
</organism>
<comment type="caution">
    <text evidence="2">The sequence shown here is derived from an EMBL/GenBank/DDBJ whole genome shotgun (WGS) entry which is preliminary data.</text>
</comment>
<dbReference type="AlphaFoldDB" id="A0AAV2YKN9"/>
<accession>A0AAV2YKN9</accession>
<reference evidence="2" key="1">
    <citation type="submission" date="2022-11" db="EMBL/GenBank/DDBJ databases">
        <authorList>
            <person name="Morgan W.R."/>
            <person name="Tartar A."/>
        </authorList>
    </citation>
    <scope>NUCLEOTIDE SEQUENCE</scope>
    <source>
        <strain evidence="2">ARSEF 373</strain>
    </source>
</reference>
<feature type="region of interest" description="Disordered" evidence="1">
    <location>
        <begin position="50"/>
        <end position="72"/>
    </location>
</feature>
<proteinExistence type="predicted"/>
<protein>
    <submittedName>
        <fullName evidence="2">Uncharacterized protein</fullName>
    </submittedName>
</protein>
<evidence type="ECO:0000313" key="2">
    <source>
        <dbReference type="EMBL" id="DAZ93853.1"/>
    </source>
</evidence>
<dbReference type="Proteomes" id="UP001146120">
    <property type="component" value="Unassembled WGS sequence"/>
</dbReference>
<keyword evidence="3" id="KW-1185">Reference proteome</keyword>
<sequence>MESVDQPASGWKVNLSNQSLECQYFSKYLSCVHLCFAMDHAADDQLRSDEFVNRNPKRKKGPQHKWDQLSYS</sequence>
<name>A0AAV2YKN9_9STRA</name>
<evidence type="ECO:0000256" key="1">
    <source>
        <dbReference type="SAM" id="MobiDB-lite"/>
    </source>
</evidence>
<reference evidence="2" key="2">
    <citation type="journal article" date="2023" name="Microbiol Resour">
        <title>Decontamination and Annotation of the Draft Genome Sequence of the Oomycete Lagenidium giganteum ARSEF 373.</title>
        <authorList>
            <person name="Morgan W.R."/>
            <person name="Tartar A."/>
        </authorList>
    </citation>
    <scope>NUCLEOTIDE SEQUENCE</scope>
    <source>
        <strain evidence="2">ARSEF 373</strain>
    </source>
</reference>